<evidence type="ECO:0008006" key="4">
    <source>
        <dbReference type="Google" id="ProtNLM"/>
    </source>
</evidence>
<dbReference type="Proteomes" id="UP000199202">
    <property type="component" value="Unassembled WGS sequence"/>
</dbReference>
<dbReference type="OrthoDB" id="3535968at2"/>
<name>A0A1G9IF83_9ACTN</name>
<gene>
    <name evidence="2" type="ORF">SAMN05421869_123162</name>
</gene>
<protein>
    <recommendedName>
        <fullName evidence="4">Allene oxide cyclase barrel-like domain-containing protein</fullName>
    </recommendedName>
</protein>
<sequence length="160" mass="16975">MHSRKPIAALALAAGLMAPAALATTPAHAMAASCRVTLYDIDAGNVAEGDGQDELRFLVQGNLFPRFNSTHYSMRSGDDGDPADFEYPTAIITTGQNVTFDLREADGPIWGQGTSLGTVTAFGSSCVPLDEDEDVIISDTLTGDEPTEFTYSVRLKMVGL</sequence>
<reference evidence="2 3" key="1">
    <citation type="submission" date="2016-10" db="EMBL/GenBank/DDBJ databases">
        <authorList>
            <person name="de Groot N.N."/>
        </authorList>
    </citation>
    <scope>NUCLEOTIDE SEQUENCE [LARGE SCALE GENOMIC DNA]</scope>
    <source>
        <strain evidence="2 3">CGMCC 4.6533</strain>
    </source>
</reference>
<organism evidence="2 3">
    <name type="scientific">Nonomuraea jiangxiensis</name>
    <dbReference type="NCBI Taxonomy" id="633440"/>
    <lineage>
        <taxon>Bacteria</taxon>
        <taxon>Bacillati</taxon>
        <taxon>Actinomycetota</taxon>
        <taxon>Actinomycetes</taxon>
        <taxon>Streptosporangiales</taxon>
        <taxon>Streptosporangiaceae</taxon>
        <taxon>Nonomuraea</taxon>
    </lineage>
</organism>
<feature type="signal peptide" evidence="1">
    <location>
        <begin position="1"/>
        <end position="23"/>
    </location>
</feature>
<evidence type="ECO:0000256" key="1">
    <source>
        <dbReference type="SAM" id="SignalP"/>
    </source>
</evidence>
<dbReference type="AlphaFoldDB" id="A0A1G9IF83"/>
<dbReference type="PROSITE" id="PS51257">
    <property type="entry name" value="PROKAR_LIPOPROTEIN"/>
    <property type="match status" value="1"/>
</dbReference>
<accession>A0A1G9IF83</accession>
<evidence type="ECO:0000313" key="3">
    <source>
        <dbReference type="Proteomes" id="UP000199202"/>
    </source>
</evidence>
<evidence type="ECO:0000313" key="2">
    <source>
        <dbReference type="EMBL" id="SDL23503.1"/>
    </source>
</evidence>
<dbReference type="RefSeq" id="WP_090943867.1">
    <property type="nucleotide sequence ID" value="NZ_FNDJ01000023.1"/>
</dbReference>
<keyword evidence="1" id="KW-0732">Signal</keyword>
<keyword evidence="3" id="KW-1185">Reference proteome</keyword>
<dbReference type="EMBL" id="FNDJ01000023">
    <property type="protein sequence ID" value="SDL23503.1"/>
    <property type="molecule type" value="Genomic_DNA"/>
</dbReference>
<feature type="chain" id="PRO_5039104703" description="Allene oxide cyclase barrel-like domain-containing protein" evidence="1">
    <location>
        <begin position="24"/>
        <end position="160"/>
    </location>
</feature>
<proteinExistence type="predicted"/>